<gene>
    <name evidence="1" type="ORF">GCM10011509_26490</name>
</gene>
<evidence type="ECO:0000313" key="2">
    <source>
        <dbReference type="Proteomes" id="UP000662111"/>
    </source>
</evidence>
<organism evidence="1 2">
    <name type="scientific">Ornithinimicrobium pekingense</name>
    <dbReference type="NCBI Taxonomy" id="384677"/>
    <lineage>
        <taxon>Bacteria</taxon>
        <taxon>Bacillati</taxon>
        <taxon>Actinomycetota</taxon>
        <taxon>Actinomycetes</taxon>
        <taxon>Micrococcales</taxon>
        <taxon>Ornithinimicrobiaceae</taxon>
        <taxon>Ornithinimicrobium</taxon>
    </lineage>
</organism>
<proteinExistence type="predicted"/>
<dbReference type="EMBL" id="BMLB01000006">
    <property type="protein sequence ID" value="GGK76615.1"/>
    <property type="molecule type" value="Genomic_DNA"/>
</dbReference>
<reference evidence="2" key="1">
    <citation type="journal article" date="2019" name="Int. J. Syst. Evol. Microbiol.">
        <title>The Global Catalogue of Microorganisms (GCM) 10K type strain sequencing project: providing services to taxonomists for standard genome sequencing and annotation.</title>
        <authorList>
            <consortium name="The Broad Institute Genomics Platform"/>
            <consortium name="The Broad Institute Genome Sequencing Center for Infectious Disease"/>
            <person name="Wu L."/>
            <person name="Ma J."/>
        </authorList>
    </citation>
    <scope>NUCLEOTIDE SEQUENCE [LARGE SCALE GENOMIC DNA]</scope>
    <source>
        <strain evidence="2">CGMCC 1.5362</strain>
    </source>
</reference>
<keyword evidence="2" id="KW-1185">Reference proteome</keyword>
<dbReference type="Proteomes" id="UP000662111">
    <property type="component" value="Unassembled WGS sequence"/>
</dbReference>
<protein>
    <submittedName>
        <fullName evidence="1">Uncharacterized protein</fullName>
    </submittedName>
</protein>
<accession>A0ABQ2FA40</accession>
<name>A0ABQ2FA40_9MICO</name>
<comment type="caution">
    <text evidence="1">The sequence shown here is derived from an EMBL/GenBank/DDBJ whole genome shotgun (WGS) entry which is preliminary data.</text>
</comment>
<evidence type="ECO:0000313" key="1">
    <source>
        <dbReference type="EMBL" id="GGK76615.1"/>
    </source>
</evidence>
<sequence length="126" mass="13460">MSYVVLFQGFNAGESSGSGAAEMRAVLAPHADRQEQSFLHVRYGDGEADVYLEDDGMLANHITGREPWDLLVLGAQAANWVIMPMDAPVFLTAPGQREQLPEGLGEEAVDVESGAELVSLIEGNAS</sequence>
<dbReference type="RefSeq" id="WP_022921921.1">
    <property type="nucleotide sequence ID" value="NZ_BMLB01000006.1"/>
</dbReference>